<proteinExistence type="predicted"/>
<comment type="caution">
    <text evidence="4">The sequence shown here is derived from an EMBL/GenBank/DDBJ whole genome shotgun (WGS) entry which is preliminary data.</text>
</comment>
<dbReference type="GO" id="GO:0005737">
    <property type="term" value="C:cytoplasm"/>
    <property type="evidence" value="ECO:0007669"/>
    <property type="project" value="TreeGrafter"/>
</dbReference>
<keyword evidence="1" id="KW-0833">Ubl conjugation pathway</keyword>
<evidence type="ECO:0000313" key="5">
    <source>
        <dbReference type="Proteomes" id="UP000789831"/>
    </source>
</evidence>
<dbReference type="InterPro" id="IPR045464">
    <property type="entry name" value="Hrt3/FBXO9_C"/>
</dbReference>
<feature type="domain" description="F-box" evidence="3">
    <location>
        <begin position="191"/>
        <end position="240"/>
    </location>
</feature>
<dbReference type="OrthoDB" id="2117972at2759"/>
<dbReference type="GO" id="GO:0031146">
    <property type="term" value="P:SCF-dependent proteasomal ubiquitin-dependent protein catabolic process"/>
    <property type="evidence" value="ECO:0007669"/>
    <property type="project" value="TreeGrafter"/>
</dbReference>
<sequence length="429" mass="50283">MTNSSTQNVRSAAGSSSQPINDTVLEEFRKEWKIEVESKKLQRDSTPVISSVESSEIRAQPLEHLEETKDSDVRWIKSKSTENQNALDIYIQAIAFEREGNMGEALIRYQQAFKLDRHVDYTYKKHYNDAMREATTSEGTSSELFKHFEQETMIARSSSSTSSTTNDSVYNLIETLRDQRLEYEPLEPNKNIPIAKLPNELILCILKQLLLFDIASVGRFSLVCKKFLLLTRENSIWRFVCLRAFHLDPRESIYILQKDVMKKYNNDWHRMFIERPRIRYDGAYIALCYYLRPGSTENVWNQPIHLVSYYRFIRFFSDGTCIKLQSFREPKAIIRNFGFDYNSKDLLTGCWEFDENTSQVNITLTETSAMKHTRYIKLSLKSTERGKHNKLVWNEYYSINNLTGEKGTFNLRNDKNFIFSKVKSFGMGW</sequence>
<dbReference type="Pfam" id="PF12937">
    <property type="entry name" value="F-box-like"/>
    <property type="match status" value="1"/>
</dbReference>
<evidence type="ECO:0000256" key="1">
    <source>
        <dbReference type="ARBA" id="ARBA00022786"/>
    </source>
</evidence>
<evidence type="ECO:0000256" key="2">
    <source>
        <dbReference type="SAM" id="MobiDB-lite"/>
    </source>
</evidence>
<evidence type="ECO:0000259" key="3">
    <source>
        <dbReference type="PROSITE" id="PS50181"/>
    </source>
</evidence>
<dbReference type="PANTHER" id="PTHR12874:SF9">
    <property type="entry name" value="F-BOX ONLY PROTEIN 48"/>
    <property type="match status" value="1"/>
</dbReference>
<dbReference type="GO" id="GO:0019005">
    <property type="term" value="C:SCF ubiquitin ligase complex"/>
    <property type="evidence" value="ECO:0007669"/>
    <property type="project" value="TreeGrafter"/>
</dbReference>
<organism evidence="4 5">
    <name type="scientific">Ambispora gerdemannii</name>
    <dbReference type="NCBI Taxonomy" id="144530"/>
    <lineage>
        <taxon>Eukaryota</taxon>
        <taxon>Fungi</taxon>
        <taxon>Fungi incertae sedis</taxon>
        <taxon>Mucoromycota</taxon>
        <taxon>Glomeromycotina</taxon>
        <taxon>Glomeromycetes</taxon>
        <taxon>Archaeosporales</taxon>
        <taxon>Ambisporaceae</taxon>
        <taxon>Ambispora</taxon>
    </lineage>
</organism>
<dbReference type="EMBL" id="CAJVPL010003412">
    <property type="protein sequence ID" value="CAG8632277.1"/>
    <property type="molecule type" value="Genomic_DNA"/>
</dbReference>
<protein>
    <submittedName>
        <fullName evidence="4">4432_t:CDS:1</fullName>
    </submittedName>
</protein>
<dbReference type="CDD" id="cd22089">
    <property type="entry name" value="F-box_FBXO9"/>
    <property type="match status" value="1"/>
</dbReference>
<feature type="region of interest" description="Disordered" evidence="2">
    <location>
        <begin position="1"/>
        <end position="20"/>
    </location>
</feature>
<reference evidence="4" key="1">
    <citation type="submission" date="2021-06" db="EMBL/GenBank/DDBJ databases">
        <authorList>
            <person name="Kallberg Y."/>
            <person name="Tangrot J."/>
            <person name="Rosling A."/>
        </authorList>
    </citation>
    <scope>NUCLEOTIDE SEQUENCE</scope>
    <source>
        <strain evidence="4">MT106</strain>
    </source>
</reference>
<keyword evidence="5" id="KW-1185">Reference proteome</keyword>
<dbReference type="Proteomes" id="UP000789831">
    <property type="component" value="Unassembled WGS sequence"/>
</dbReference>
<dbReference type="InterPro" id="IPR001810">
    <property type="entry name" value="F-box_dom"/>
</dbReference>
<evidence type="ECO:0000313" key="4">
    <source>
        <dbReference type="EMBL" id="CAG8632277.1"/>
    </source>
</evidence>
<dbReference type="AlphaFoldDB" id="A0A9N9GT83"/>
<dbReference type="PANTHER" id="PTHR12874">
    <property type="entry name" value="F-BOX ONLY PROTEIN 48-RELATED"/>
    <property type="match status" value="1"/>
</dbReference>
<dbReference type="Pfam" id="PF19270">
    <property type="entry name" value="FBO_C"/>
    <property type="match status" value="1"/>
</dbReference>
<name>A0A9N9GT83_9GLOM</name>
<dbReference type="SUPFAM" id="SSF81383">
    <property type="entry name" value="F-box domain"/>
    <property type="match status" value="1"/>
</dbReference>
<gene>
    <name evidence="4" type="ORF">AGERDE_LOCUS10584</name>
</gene>
<dbReference type="InterPro" id="IPR036047">
    <property type="entry name" value="F-box-like_dom_sf"/>
</dbReference>
<accession>A0A9N9GT83</accession>
<dbReference type="Gene3D" id="1.20.1280.50">
    <property type="match status" value="1"/>
</dbReference>
<dbReference type="PROSITE" id="PS50181">
    <property type="entry name" value="FBOX"/>
    <property type="match status" value="1"/>
</dbReference>